<name>A0A0C3QI12_9AGAM</name>
<dbReference type="AlphaFoldDB" id="A0A0C3QI12"/>
<dbReference type="OrthoDB" id="3365698at2759"/>
<keyword evidence="2" id="KW-1185">Reference proteome</keyword>
<dbReference type="EMBL" id="KN822961">
    <property type="protein sequence ID" value="KIO31620.1"/>
    <property type="molecule type" value="Genomic_DNA"/>
</dbReference>
<accession>A0A0C3QI12</accession>
<reference evidence="1 2" key="1">
    <citation type="submission" date="2014-04" db="EMBL/GenBank/DDBJ databases">
        <authorList>
            <consortium name="DOE Joint Genome Institute"/>
            <person name="Kuo A."/>
            <person name="Girlanda M."/>
            <person name="Perotto S."/>
            <person name="Kohler A."/>
            <person name="Nagy L.G."/>
            <person name="Floudas D."/>
            <person name="Copeland A."/>
            <person name="Barry K.W."/>
            <person name="Cichocki N."/>
            <person name="Veneault-Fourrey C."/>
            <person name="LaButti K."/>
            <person name="Lindquist E.A."/>
            <person name="Lipzen A."/>
            <person name="Lundell T."/>
            <person name="Morin E."/>
            <person name="Murat C."/>
            <person name="Sun H."/>
            <person name="Tunlid A."/>
            <person name="Henrissat B."/>
            <person name="Grigoriev I.V."/>
            <person name="Hibbett D.S."/>
            <person name="Martin F."/>
            <person name="Nordberg H.P."/>
            <person name="Cantor M.N."/>
            <person name="Hua S.X."/>
        </authorList>
    </citation>
    <scope>NUCLEOTIDE SEQUENCE [LARGE SCALE GENOMIC DNA]</scope>
    <source>
        <strain evidence="1 2">MUT 4182</strain>
    </source>
</reference>
<evidence type="ECO:0000313" key="1">
    <source>
        <dbReference type="EMBL" id="KIO31620.1"/>
    </source>
</evidence>
<sequence>MAGAAENDEGRTVTTTSRSTAWVETANLSRGPILGRGQTISPIFSLPPEILEAIFIAFIWQYDEKSWRIHLRCGLAPVCKFWEAGTRRLLLHRIHILFKPRTFKREVDAIIGRKLQGGWAATRTLQILVPFFHEPHRLSELVELFGDALQSLAIRGHWDMMEGKNYAGLPTPEERRADTPITFPEIRSLTLMAVPALDALSIISGCDLHKINHLELSAFRRGVEEPFLDGIVLPNLQTFVLGHSLTGLESTRENFSKSTPSLKSLQLVIAPDSLVPLASHIESNGPKELEELTVWILDPSEWIRDPQHPDLKPLLELVKKKGWENGFTLSGRAGMLSWSLVQRSGANVVESAVEVRSIK</sequence>
<organism evidence="1 2">
    <name type="scientific">Tulasnella calospora MUT 4182</name>
    <dbReference type="NCBI Taxonomy" id="1051891"/>
    <lineage>
        <taxon>Eukaryota</taxon>
        <taxon>Fungi</taxon>
        <taxon>Dikarya</taxon>
        <taxon>Basidiomycota</taxon>
        <taxon>Agaricomycotina</taxon>
        <taxon>Agaricomycetes</taxon>
        <taxon>Cantharellales</taxon>
        <taxon>Tulasnellaceae</taxon>
        <taxon>Tulasnella</taxon>
    </lineage>
</organism>
<gene>
    <name evidence="1" type="ORF">M407DRAFT_19362</name>
</gene>
<dbReference type="Proteomes" id="UP000054248">
    <property type="component" value="Unassembled WGS sequence"/>
</dbReference>
<dbReference type="HOGENOM" id="CLU_772062_0_0_1"/>
<proteinExistence type="predicted"/>
<evidence type="ECO:0000313" key="2">
    <source>
        <dbReference type="Proteomes" id="UP000054248"/>
    </source>
</evidence>
<protein>
    <submittedName>
        <fullName evidence="1">Uncharacterized protein</fullName>
    </submittedName>
</protein>
<reference evidence="2" key="2">
    <citation type="submission" date="2015-01" db="EMBL/GenBank/DDBJ databases">
        <title>Evolutionary Origins and Diversification of the Mycorrhizal Mutualists.</title>
        <authorList>
            <consortium name="DOE Joint Genome Institute"/>
            <consortium name="Mycorrhizal Genomics Consortium"/>
            <person name="Kohler A."/>
            <person name="Kuo A."/>
            <person name="Nagy L.G."/>
            <person name="Floudas D."/>
            <person name="Copeland A."/>
            <person name="Barry K.W."/>
            <person name="Cichocki N."/>
            <person name="Veneault-Fourrey C."/>
            <person name="LaButti K."/>
            <person name="Lindquist E.A."/>
            <person name="Lipzen A."/>
            <person name="Lundell T."/>
            <person name="Morin E."/>
            <person name="Murat C."/>
            <person name="Riley R."/>
            <person name="Ohm R."/>
            <person name="Sun H."/>
            <person name="Tunlid A."/>
            <person name="Henrissat B."/>
            <person name="Grigoriev I.V."/>
            <person name="Hibbett D.S."/>
            <person name="Martin F."/>
        </authorList>
    </citation>
    <scope>NUCLEOTIDE SEQUENCE [LARGE SCALE GENOMIC DNA]</scope>
    <source>
        <strain evidence="2">MUT 4182</strain>
    </source>
</reference>